<dbReference type="SMART" id="SM00862">
    <property type="entry name" value="Trans_reg_C"/>
    <property type="match status" value="1"/>
</dbReference>
<proteinExistence type="inferred from homology"/>
<dbReference type="InterPro" id="IPR036388">
    <property type="entry name" value="WH-like_DNA-bd_sf"/>
</dbReference>
<evidence type="ECO:0000256" key="2">
    <source>
        <dbReference type="ARBA" id="ARBA00023015"/>
    </source>
</evidence>
<evidence type="ECO:0000259" key="6">
    <source>
        <dbReference type="PROSITE" id="PS51755"/>
    </source>
</evidence>
<dbReference type="InterPro" id="IPR001867">
    <property type="entry name" value="OmpR/PhoB-type_DNA-bd"/>
</dbReference>
<dbReference type="CDD" id="cd15831">
    <property type="entry name" value="BTAD"/>
    <property type="match status" value="1"/>
</dbReference>
<dbReference type="SMART" id="SM01043">
    <property type="entry name" value="BTAD"/>
    <property type="match status" value="1"/>
</dbReference>
<dbReference type="InterPro" id="IPR051677">
    <property type="entry name" value="AfsR-DnrI-RedD_regulator"/>
</dbReference>
<evidence type="ECO:0000256" key="5">
    <source>
        <dbReference type="PROSITE-ProRule" id="PRU01091"/>
    </source>
</evidence>
<protein>
    <submittedName>
        <fullName evidence="7">BTAD domain-containing putative transcriptional regulator</fullName>
    </submittedName>
</protein>
<name>A0ABV5ZR33_9PSEU</name>
<accession>A0ABV5ZR33</accession>
<gene>
    <name evidence="7" type="ORF">ACFFQA_05315</name>
</gene>
<comment type="similarity">
    <text evidence="1">Belongs to the AfsR/DnrI/RedD regulatory family.</text>
</comment>
<reference evidence="7 8" key="1">
    <citation type="submission" date="2024-09" db="EMBL/GenBank/DDBJ databases">
        <authorList>
            <person name="Sun Q."/>
            <person name="Mori K."/>
        </authorList>
    </citation>
    <scope>NUCLEOTIDE SEQUENCE [LARGE SCALE GENOMIC DNA]</scope>
    <source>
        <strain evidence="7 8">TBRC 7907</strain>
    </source>
</reference>
<feature type="DNA-binding region" description="OmpR/PhoB-type" evidence="5">
    <location>
        <begin position="1"/>
        <end position="90"/>
    </location>
</feature>
<dbReference type="SUPFAM" id="SSF48452">
    <property type="entry name" value="TPR-like"/>
    <property type="match status" value="1"/>
</dbReference>
<dbReference type="Pfam" id="PF03704">
    <property type="entry name" value="BTAD"/>
    <property type="match status" value="1"/>
</dbReference>
<dbReference type="Proteomes" id="UP001589693">
    <property type="component" value="Unassembled WGS sequence"/>
</dbReference>
<dbReference type="Pfam" id="PF00486">
    <property type="entry name" value="Trans_reg_C"/>
    <property type="match status" value="1"/>
</dbReference>
<dbReference type="InterPro" id="IPR027417">
    <property type="entry name" value="P-loop_NTPase"/>
</dbReference>
<dbReference type="PANTHER" id="PTHR35807:SF1">
    <property type="entry name" value="TRANSCRIPTIONAL REGULATOR REDD"/>
    <property type="match status" value="1"/>
</dbReference>
<dbReference type="SUPFAM" id="SSF46894">
    <property type="entry name" value="C-terminal effector domain of the bipartite response regulators"/>
    <property type="match status" value="1"/>
</dbReference>
<dbReference type="InterPro" id="IPR011990">
    <property type="entry name" value="TPR-like_helical_dom_sf"/>
</dbReference>
<evidence type="ECO:0000256" key="3">
    <source>
        <dbReference type="ARBA" id="ARBA00023125"/>
    </source>
</evidence>
<keyword evidence="4" id="KW-0804">Transcription</keyword>
<dbReference type="Gene3D" id="1.10.10.10">
    <property type="entry name" value="Winged helix-like DNA-binding domain superfamily/Winged helix DNA-binding domain"/>
    <property type="match status" value="1"/>
</dbReference>
<feature type="domain" description="OmpR/PhoB-type" evidence="6">
    <location>
        <begin position="1"/>
        <end position="90"/>
    </location>
</feature>
<sequence>MLGPLEVRAGEAVVPVCGQRQRTVLAMLLLSPGRVVSVDSLVDAVWEGAPPATGRTQIAICVAGLRKAFKAAGCTDDVIITSSPGYKLLADEHLIDVVQFERGIAAAELAARQGLVEQAEEGMREALELWRGRVLAGVSGRVVESEAARLEELRLGVCERRTSLRLELGQHRELVGELTALVREYPLREQARACLMLAQYRLGRRAEALETFRTGRRQFIDEFGMEPGPVLQSLQRAILNDDAELTPPAVRQGRPEPVARTAPAQLPTGVAQFTGRAVELSALDSLVSCRGLSVGFVTGAAGVGKTELALRWARSVAERFPDGQLFVDLHGYDQDNEQAQPGEVLAGFLRALGVADAMIPADLGERSALFRSLLDGRRMLVVLDNAASCTQVRPLLPGAGDNVVLVTGRDQLGELLGGHGALRLRLTGLSRGESAELLGAVTARRGEAERGEAGRLAELCGGLPLALRVSAARLAAKPHWSLAHLVRLLEDDERRMDELSPGGRGVRASFESSYRRLSPSAAVLYRRLGLLDVPDFAAWVGAAVLDSGLVEAESLMEELVDAQLLEVATAADGTMRYHFQSLFRCHAREKAMLEESVDERDDACQRAFGTWLALANAALDQEEGAEVRSHLPRRVDPRELISDPASWFESERASVVAAVEQTLRMGLVLLALDLATAAWRLLVNDRPMPLSPVLELASAEGGASRPRSREKRLISKLMGELAS</sequence>
<comment type="caution">
    <text evidence="7">The sequence shown here is derived from an EMBL/GenBank/DDBJ whole genome shotgun (WGS) entry which is preliminary data.</text>
</comment>
<dbReference type="InterPro" id="IPR005158">
    <property type="entry name" value="BTAD"/>
</dbReference>
<evidence type="ECO:0000313" key="8">
    <source>
        <dbReference type="Proteomes" id="UP001589693"/>
    </source>
</evidence>
<evidence type="ECO:0000256" key="4">
    <source>
        <dbReference type="ARBA" id="ARBA00023163"/>
    </source>
</evidence>
<keyword evidence="8" id="KW-1185">Reference proteome</keyword>
<organism evidence="7 8">
    <name type="scientific">Allokutzneria oryzae</name>
    <dbReference type="NCBI Taxonomy" id="1378989"/>
    <lineage>
        <taxon>Bacteria</taxon>
        <taxon>Bacillati</taxon>
        <taxon>Actinomycetota</taxon>
        <taxon>Actinomycetes</taxon>
        <taxon>Pseudonocardiales</taxon>
        <taxon>Pseudonocardiaceae</taxon>
        <taxon>Allokutzneria</taxon>
    </lineage>
</organism>
<dbReference type="InterPro" id="IPR016032">
    <property type="entry name" value="Sig_transdc_resp-reg_C-effctor"/>
</dbReference>
<dbReference type="Gene3D" id="3.40.50.300">
    <property type="entry name" value="P-loop containing nucleotide triphosphate hydrolases"/>
    <property type="match status" value="1"/>
</dbReference>
<dbReference type="PRINTS" id="PR00364">
    <property type="entry name" value="DISEASERSIST"/>
</dbReference>
<dbReference type="RefSeq" id="WP_377850481.1">
    <property type="nucleotide sequence ID" value="NZ_JBHLZU010000004.1"/>
</dbReference>
<dbReference type="PANTHER" id="PTHR35807">
    <property type="entry name" value="TRANSCRIPTIONAL REGULATOR REDD-RELATED"/>
    <property type="match status" value="1"/>
</dbReference>
<evidence type="ECO:0000313" key="7">
    <source>
        <dbReference type="EMBL" id="MFB9903352.1"/>
    </source>
</evidence>
<dbReference type="SUPFAM" id="SSF52540">
    <property type="entry name" value="P-loop containing nucleoside triphosphate hydrolases"/>
    <property type="match status" value="1"/>
</dbReference>
<keyword evidence="3 5" id="KW-0238">DNA-binding</keyword>
<evidence type="ECO:0000256" key="1">
    <source>
        <dbReference type="ARBA" id="ARBA00005820"/>
    </source>
</evidence>
<keyword evidence="2" id="KW-0805">Transcription regulation</keyword>
<dbReference type="EMBL" id="JBHLZU010000004">
    <property type="protein sequence ID" value="MFB9903352.1"/>
    <property type="molecule type" value="Genomic_DNA"/>
</dbReference>
<dbReference type="Gene3D" id="1.25.40.10">
    <property type="entry name" value="Tetratricopeptide repeat domain"/>
    <property type="match status" value="1"/>
</dbReference>
<dbReference type="PROSITE" id="PS51755">
    <property type="entry name" value="OMPR_PHOB"/>
    <property type="match status" value="1"/>
</dbReference>